<keyword evidence="2" id="KW-1185">Reference proteome</keyword>
<organism evidence="1 2">
    <name type="scientific">Mortierella isabellina</name>
    <name type="common">Filamentous fungus</name>
    <name type="synonym">Umbelopsis isabellina</name>
    <dbReference type="NCBI Taxonomy" id="91625"/>
    <lineage>
        <taxon>Eukaryota</taxon>
        <taxon>Fungi</taxon>
        <taxon>Fungi incertae sedis</taxon>
        <taxon>Mucoromycota</taxon>
        <taxon>Mucoromycotina</taxon>
        <taxon>Umbelopsidomycetes</taxon>
        <taxon>Umbelopsidales</taxon>
        <taxon>Umbelopsidaceae</taxon>
        <taxon>Umbelopsis</taxon>
    </lineage>
</organism>
<accession>A0A8H7PSI0</accession>
<reference evidence="1" key="1">
    <citation type="submission" date="2020-12" db="EMBL/GenBank/DDBJ databases">
        <title>Metabolic potential, ecology and presence of endohyphal bacteria is reflected in genomic diversity of Mucoromycotina.</title>
        <authorList>
            <person name="Muszewska A."/>
            <person name="Okrasinska A."/>
            <person name="Steczkiewicz K."/>
            <person name="Drgas O."/>
            <person name="Orlowska M."/>
            <person name="Perlinska-Lenart U."/>
            <person name="Aleksandrzak-Piekarczyk T."/>
            <person name="Szatraj K."/>
            <person name="Zielenkiewicz U."/>
            <person name="Pilsyk S."/>
            <person name="Malc E."/>
            <person name="Mieczkowski P."/>
            <person name="Kruszewska J.S."/>
            <person name="Biernat P."/>
            <person name="Pawlowska J."/>
        </authorList>
    </citation>
    <scope>NUCLEOTIDE SEQUENCE</scope>
    <source>
        <strain evidence="1">WA0000067209</strain>
    </source>
</reference>
<gene>
    <name evidence="1" type="ORF">INT43_002126</name>
</gene>
<comment type="caution">
    <text evidence="1">The sequence shown here is derived from an EMBL/GenBank/DDBJ whole genome shotgun (WGS) entry which is preliminary data.</text>
</comment>
<sequence length="74" mass="8552">MEMECNTPHKDARCALRLVGFAIHKLVWMDWLWSTENEIFFATLGRMQEFSAEVSMRALSSCFFTEIDALGAFL</sequence>
<evidence type="ECO:0000313" key="1">
    <source>
        <dbReference type="EMBL" id="KAG2179276.1"/>
    </source>
</evidence>
<dbReference type="AlphaFoldDB" id="A0A8H7PSI0"/>
<proteinExistence type="predicted"/>
<dbReference type="EMBL" id="JAEPQZ010000007">
    <property type="protein sequence ID" value="KAG2179276.1"/>
    <property type="molecule type" value="Genomic_DNA"/>
</dbReference>
<name>A0A8H7PSI0_MORIS</name>
<protein>
    <submittedName>
        <fullName evidence="1">Uncharacterized protein</fullName>
    </submittedName>
</protein>
<evidence type="ECO:0000313" key="2">
    <source>
        <dbReference type="Proteomes" id="UP000654370"/>
    </source>
</evidence>
<dbReference type="Proteomes" id="UP000654370">
    <property type="component" value="Unassembled WGS sequence"/>
</dbReference>